<organism evidence="4 5">
    <name type="scientific">Tanacetum coccineum</name>
    <dbReference type="NCBI Taxonomy" id="301880"/>
    <lineage>
        <taxon>Eukaryota</taxon>
        <taxon>Viridiplantae</taxon>
        <taxon>Streptophyta</taxon>
        <taxon>Embryophyta</taxon>
        <taxon>Tracheophyta</taxon>
        <taxon>Spermatophyta</taxon>
        <taxon>Magnoliopsida</taxon>
        <taxon>eudicotyledons</taxon>
        <taxon>Gunneridae</taxon>
        <taxon>Pentapetalae</taxon>
        <taxon>asterids</taxon>
        <taxon>campanulids</taxon>
        <taxon>Asterales</taxon>
        <taxon>Asteraceae</taxon>
        <taxon>Asteroideae</taxon>
        <taxon>Anthemideae</taxon>
        <taxon>Anthemidinae</taxon>
        <taxon>Tanacetum</taxon>
    </lineage>
</organism>
<evidence type="ECO:0000256" key="1">
    <source>
        <dbReference type="ARBA" id="ARBA00022723"/>
    </source>
</evidence>
<dbReference type="InterPro" id="IPR013103">
    <property type="entry name" value="RVT_2"/>
</dbReference>
<dbReference type="InterPro" id="IPR001584">
    <property type="entry name" value="Integrase_cat-core"/>
</dbReference>
<keyword evidence="4" id="KW-0808">Transferase</keyword>
<dbReference type="Pfam" id="PF00665">
    <property type="entry name" value="rve"/>
    <property type="match status" value="1"/>
</dbReference>
<dbReference type="GO" id="GO:0003964">
    <property type="term" value="F:RNA-directed DNA polymerase activity"/>
    <property type="evidence" value="ECO:0007669"/>
    <property type="project" value="UniProtKB-KW"/>
</dbReference>
<keyword evidence="1" id="KW-0479">Metal-binding</keyword>
<keyword evidence="2" id="KW-0378">Hydrolase</keyword>
<keyword evidence="4" id="KW-0548">Nucleotidyltransferase</keyword>
<evidence type="ECO:0000313" key="4">
    <source>
        <dbReference type="EMBL" id="GJT50560.1"/>
    </source>
</evidence>
<reference evidence="4" key="1">
    <citation type="journal article" date="2022" name="Int. J. Mol. Sci.">
        <title>Draft Genome of Tanacetum Coccineum: Genomic Comparison of Closely Related Tanacetum-Family Plants.</title>
        <authorList>
            <person name="Yamashiro T."/>
            <person name="Shiraishi A."/>
            <person name="Nakayama K."/>
            <person name="Satake H."/>
        </authorList>
    </citation>
    <scope>NUCLEOTIDE SEQUENCE</scope>
</reference>
<evidence type="ECO:0000313" key="5">
    <source>
        <dbReference type="Proteomes" id="UP001151760"/>
    </source>
</evidence>
<evidence type="ECO:0000256" key="2">
    <source>
        <dbReference type="ARBA" id="ARBA00022801"/>
    </source>
</evidence>
<dbReference type="InterPro" id="IPR043502">
    <property type="entry name" value="DNA/RNA_pol_sf"/>
</dbReference>
<accession>A0ABQ5EI28</accession>
<proteinExistence type="predicted"/>
<keyword evidence="5" id="KW-1185">Reference proteome</keyword>
<dbReference type="InterPro" id="IPR036397">
    <property type="entry name" value="RNaseH_sf"/>
</dbReference>
<dbReference type="InterPro" id="IPR012337">
    <property type="entry name" value="RNaseH-like_sf"/>
</dbReference>
<keyword evidence="4" id="KW-0695">RNA-directed DNA polymerase</keyword>
<dbReference type="InterPro" id="IPR057670">
    <property type="entry name" value="SH3_retrovirus"/>
</dbReference>
<dbReference type="PROSITE" id="PS50994">
    <property type="entry name" value="INTEGRASE"/>
    <property type="match status" value="1"/>
</dbReference>
<evidence type="ECO:0000259" key="3">
    <source>
        <dbReference type="PROSITE" id="PS50994"/>
    </source>
</evidence>
<reference evidence="4" key="2">
    <citation type="submission" date="2022-01" db="EMBL/GenBank/DDBJ databases">
        <authorList>
            <person name="Yamashiro T."/>
            <person name="Shiraishi A."/>
            <person name="Satake H."/>
            <person name="Nakayama K."/>
        </authorList>
    </citation>
    <scope>NUCLEOTIDE SEQUENCE</scope>
</reference>
<dbReference type="EMBL" id="BQNB010016331">
    <property type="protein sequence ID" value="GJT50560.1"/>
    <property type="molecule type" value="Genomic_DNA"/>
</dbReference>
<dbReference type="InterPro" id="IPR025724">
    <property type="entry name" value="GAG-pre-integrase_dom"/>
</dbReference>
<dbReference type="Pfam" id="PF07727">
    <property type="entry name" value="RVT_2"/>
    <property type="match status" value="1"/>
</dbReference>
<dbReference type="Pfam" id="PF13976">
    <property type="entry name" value="gag_pre-integrs"/>
    <property type="match status" value="1"/>
</dbReference>
<dbReference type="PANTHER" id="PTHR42648">
    <property type="entry name" value="TRANSPOSASE, PUTATIVE-RELATED"/>
    <property type="match status" value="1"/>
</dbReference>
<protein>
    <submittedName>
        <fullName evidence="4">RNA-directed DNA polymerase</fullName>
    </submittedName>
</protein>
<name>A0ABQ5EI28_9ASTR</name>
<dbReference type="PANTHER" id="PTHR42648:SF27">
    <property type="entry name" value="RNA-DIRECTED DNA POLYMERASE"/>
    <property type="match status" value="1"/>
</dbReference>
<dbReference type="SUPFAM" id="SSF53098">
    <property type="entry name" value="Ribonuclease H-like"/>
    <property type="match status" value="1"/>
</dbReference>
<dbReference type="Pfam" id="PF25597">
    <property type="entry name" value="SH3_retrovirus"/>
    <property type="match status" value="1"/>
</dbReference>
<comment type="caution">
    <text evidence="4">The sequence shown here is derived from an EMBL/GenBank/DDBJ whole genome shotgun (WGS) entry which is preliminary data.</text>
</comment>
<gene>
    <name evidence="4" type="ORF">Tco_0976717</name>
</gene>
<dbReference type="CDD" id="cd09272">
    <property type="entry name" value="RNase_HI_RT_Ty1"/>
    <property type="match status" value="1"/>
</dbReference>
<dbReference type="InterPro" id="IPR039537">
    <property type="entry name" value="Retrotran_Ty1/copia-like"/>
</dbReference>
<sequence length="1326" mass="150138">MCTGVCITCGPGGKEGQLQTAHGKLEQGCSTAPFSRLNEKLKPSSGAQMEAGMAGFGHYADVGSHNDHFMDTLPTSANIGKHVIHESQHNIADLIPEDALTGFPKECLILLRTVTVRTTCSALGFVMQAHLWATAGKVHSEEVAGTYDYLFKPCPEEPPEDAAENVKAAWKAEYKIHSDVACLMLGRMSPALQRQFELYFPQAMLDELRRMFEKPKAVEIYDLVDTLHSCKQALGKSVSAHVLEMKGYMDQLQALGKPYDNDMAINLINRSLNKDFGDFVRNFNMHCVGKTVSDLHALLIDYEKGLKDKAPTPQLVTRRGTALFTSKSCAQIRIRRLSMVLQLQGFRVERKLSYGEQYLHVGNGAQAAVEAIGVFNLVLPSGLVLSLNNCHYAPSIIRGVVSFSRLLDLGFVHTVTSNGISVSSNGIFYFSAISVNGVFEIDMNDNVSKYNNNSIFSINKKKKLDLNSSYLWHYRLAHIGKTRMQKLQREGLLESINDGSYDKCESCISGKMTKKPFNNNIERATDLLGLIHTDVCGPFRHVSRKGASYFLTFTDDFSRYGYVYLLKHKHEVFETFKVFKSEVELQLGKKIKALRSDRGGEYLSQEFKEYLGKNGIVHHLTSPYTPQQNGVSERRNRTLLDMVRSMFNLTTLPLSFWDYALESAVWGCEAYVKRDSADKLQQRSVKCIFVGYPKETMGYYFYFPPENKVIVARYGDFLERDLISQEFSGRDYDLEGDHMDTLPSENTSEILVEPESLGPQPELFTVRRSERTTRAPNRLCLNMEVEDDVVGDLGEPANYKAAMLDPDKVIWQGAMDEEMNSMKVNEVWIEVDPPPNAKVVRSKWLFKKKTDMDGEVHTYKARLVAKGHTQTYGIDYEETFSPVADIRAIRILIAIAAYYDYEIWQMDVKTAFLNGRLDEDIYMEQPEGYVNPKYPKRVCKLQRSIYGLKQASRQWNKRFDEEIKKFGFTQNRDEPCVYRKASGSNVVFLILYVDDILIMGNNIPRLKEVKDYLGKCFSMKDLGEAAYILGIKIYRDRSKRLIGLSQSAYIDKILKKFNMHNSKKGYLPMEVKHELSNEMCASTPEEVAYMKKVPYASAVGSIMYAVRCTRPDVAFAQNLVSRYQQNPGKLHWVAVKHILKYLRNTRDMFLVYGGKPDTELNVTGFCDASWQCDKDDTKSQTGYVFVVNGGAVDWKSKKQTTIAMSATQAEYIAALEAAMEAVWIRKFVGDLGVMPLIKKPINMYYDNSAAIIFANDFGVMKGARHFLWRYHYVQEQVESGEIKILKVHTDDNLADPFTKALPRGKVTDLANGIGLQLASSFMHTCD</sequence>
<dbReference type="Gene3D" id="3.30.420.10">
    <property type="entry name" value="Ribonuclease H-like superfamily/Ribonuclease H"/>
    <property type="match status" value="1"/>
</dbReference>
<dbReference type="SUPFAM" id="SSF56672">
    <property type="entry name" value="DNA/RNA polymerases"/>
    <property type="match status" value="1"/>
</dbReference>
<feature type="domain" description="Integrase catalytic" evidence="3">
    <location>
        <begin position="512"/>
        <end position="665"/>
    </location>
</feature>
<dbReference type="Proteomes" id="UP001151760">
    <property type="component" value="Unassembled WGS sequence"/>
</dbReference>